<dbReference type="EMBL" id="BMAW01057068">
    <property type="protein sequence ID" value="GFT08953.1"/>
    <property type="molecule type" value="Genomic_DNA"/>
</dbReference>
<evidence type="ECO:0000313" key="1">
    <source>
        <dbReference type="EMBL" id="GFT08953.1"/>
    </source>
</evidence>
<dbReference type="AlphaFoldDB" id="A0A8X6NEB9"/>
<dbReference type="Proteomes" id="UP000887013">
    <property type="component" value="Unassembled WGS sequence"/>
</dbReference>
<keyword evidence="2" id="KW-1185">Reference proteome</keyword>
<name>A0A8X6NEB9_NEPPI</name>
<proteinExistence type="predicted"/>
<organism evidence="1 2">
    <name type="scientific">Nephila pilipes</name>
    <name type="common">Giant wood spider</name>
    <name type="synonym">Nephila maculata</name>
    <dbReference type="NCBI Taxonomy" id="299642"/>
    <lineage>
        <taxon>Eukaryota</taxon>
        <taxon>Metazoa</taxon>
        <taxon>Ecdysozoa</taxon>
        <taxon>Arthropoda</taxon>
        <taxon>Chelicerata</taxon>
        <taxon>Arachnida</taxon>
        <taxon>Araneae</taxon>
        <taxon>Araneomorphae</taxon>
        <taxon>Entelegynae</taxon>
        <taxon>Araneoidea</taxon>
        <taxon>Nephilidae</taxon>
        <taxon>Nephila</taxon>
    </lineage>
</organism>
<comment type="caution">
    <text evidence="1">The sequence shown here is derived from an EMBL/GenBank/DDBJ whole genome shotgun (WGS) entry which is preliminary data.</text>
</comment>
<sequence length="68" mass="7768">MILQTQIQRKGDQNEEKGSRLCARYRRVDNNPVGGKQHNMLRKVYSFGLVSGMTSLQSNQEESRVEGL</sequence>
<reference evidence="1" key="1">
    <citation type="submission" date="2020-08" db="EMBL/GenBank/DDBJ databases">
        <title>Multicomponent nature underlies the extraordinary mechanical properties of spider dragline silk.</title>
        <authorList>
            <person name="Kono N."/>
            <person name="Nakamura H."/>
            <person name="Mori M."/>
            <person name="Yoshida Y."/>
            <person name="Ohtoshi R."/>
            <person name="Malay A.D."/>
            <person name="Moran D.A.P."/>
            <person name="Tomita M."/>
            <person name="Numata K."/>
            <person name="Arakawa K."/>
        </authorList>
    </citation>
    <scope>NUCLEOTIDE SEQUENCE</scope>
</reference>
<protein>
    <submittedName>
        <fullName evidence="1">Uncharacterized protein</fullName>
    </submittedName>
</protein>
<accession>A0A8X6NEB9</accession>
<evidence type="ECO:0000313" key="2">
    <source>
        <dbReference type="Proteomes" id="UP000887013"/>
    </source>
</evidence>
<gene>
    <name evidence="1" type="ORF">NPIL_624181</name>
</gene>